<keyword evidence="6" id="KW-1185">Reference proteome</keyword>
<dbReference type="OrthoDB" id="9803968at2"/>
<evidence type="ECO:0000313" key="5">
    <source>
        <dbReference type="EMBL" id="AHH19836.1"/>
    </source>
</evidence>
<evidence type="ECO:0000256" key="2">
    <source>
        <dbReference type="ARBA" id="ARBA00022598"/>
    </source>
</evidence>
<evidence type="ECO:0000313" key="6">
    <source>
        <dbReference type="Proteomes" id="UP000019150"/>
    </source>
</evidence>
<feature type="domain" description="AMP-binding enzyme C-terminal" evidence="4">
    <location>
        <begin position="415"/>
        <end position="490"/>
    </location>
</feature>
<gene>
    <name evidence="5" type="ORF">NONO_c50520</name>
</gene>
<proteinExistence type="inferred from homology"/>
<dbReference type="InterPro" id="IPR000873">
    <property type="entry name" value="AMP-dep_synth/lig_dom"/>
</dbReference>
<dbReference type="EMBL" id="CP006850">
    <property type="protein sequence ID" value="AHH19836.1"/>
    <property type="molecule type" value="Genomic_DNA"/>
</dbReference>
<protein>
    <submittedName>
        <fullName evidence="5">Putative fatty-acid--CoA ligase</fullName>
    </submittedName>
</protein>
<dbReference type="InterPro" id="IPR042099">
    <property type="entry name" value="ANL_N_sf"/>
</dbReference>
<dbReference type="HOGENOM" id="CLU_000022_59_0_11"/>
<dbReference type="GO" id="GO:0031956">
    <property type="term" value="F:medium-chain fatty acid-CoA ligase activity"/>
    <property type="evidence" value="ECO:0007669"/>
    <property type="project" value="TreeGrafter"/>
</dbReference>
<dbReference type="SUPFAM" id="SSF56801">
    <property type="entry name" value="Acetyl-CoA synthetase-like"/>
    <property type="match status" value="1"/>
</dbReference>
<reference evidence="5 6" key="1">
    <citation type="journal article" date="2014" name="Appl. Environ. Microbiol.">
        <title>Insights into the Microbial Degradation of Rubber and Gutta-Percha by Analysis of the Complete Genome of Nocardia nova SH22a.</title>
        <authorList>
            <person name="Luo Q."/>
            <person name="Hiessl S."/>
            <person name="Poehlein A."/>
            <person name="Daniel R."/>
            <person name="Steinbuchel A."/>
        </authorList>
    </citation>
    <scope>NUCLEOTIDE SEQUENCE [LARGE SCALE GENOMIC DNA]</scope>
    <source>
        <strain evidence="5">SH22a</strain>
    </source>
</reference>
<keyword evidence="2 5" id="KW-0436">Ligase</keyword>
<evidence type="ECO:0000259" key="3">
    <source>
        <dbReference type="Pfam" id="PF00501"/>
    </source>
</evidence>
<dbReference type="GO" id="GO:0006631">
    <property type="term" value="P:fatty acid metabolic process"/>
    <property type="evidence" value="ECO:0007669"/>
    <property type="project" value="TreeGrafter"/>
</dbReference>
<dbReference type="STRING" id="1415166.NONO_c50520"/>
<comment type="similarity">
    <text evidence="1">Belongs to the ATP-dependent AMP-binding enzyme family.</text>
</comment>
<name>W5TRG4_9NOCA</name>
<dbReference type="Gene3D" id="3.30.300.30">
    <property type="match status" value="1"/>
</dbReference>
<dbReference type="PATRIC" id="fig|1415166.3.peg.5210"/>
<dbReference type="InterPro" id="IPR045851">
    <property type="entry name" value="AMP-bd_C_sf"/>
</dbReference>
<organism evidence="5 6">
    <name type="scientific">Nocardia nova SH22a</name>
    <dbReference type="NCBI Taxonomy" id="1415166"/>
    <lineage>
        <taxon>Bacteria</taxon>
        <taxon>Bacillati</taxon>
        <taxon>Actinomycetota</taxon>
        <taxon>Actinomycetes</taxon>
        <taxon>Mycobacteriales</taxon>
        <taxon>Nocardiaceae</taxon>
        <taxon>Nocardia</taxon>
    </lineage>
</organism>
<sequence length="512" mass="56409">MTEQYLRSGDQYRTAAQAKERSLRIAAILRERGVRTGDRYAIVMRNELTFVEAAMAATSIGAIPVPVNWHWTGADLAHILNDSESKVVFVHTDLLDAVEINKPAAATIIEVEVPDFVARTYRSEKPALSGRYEVLESLIAATDPVPDTVVTPSLGLLYTSGTTGFSKGVVRERVEDPEALARGIAQAYRMDDPSWTTLVTAPLYHASPLYQATFATALGMNVVVMPKFDAVEFLRSVAEEPIQHAQVVPTMLRRLLSLDQDVQDSYDVSALRSVLHSAAAISVEQKKAAIEWFGPVFHEFYGGTETGPVVACTSEEWLRHPGTVGRRFADGDYRILRADGTRAEIGEPGQIYLRSMGPWPDFTYHRDPEKRRSVEVDGYITIGDVGYEDADGYLYLTDRAIDMVNSGGVNLYPKEVENVILGLDDVVDVAVIGIPHEDLGEHLAAHVELRPGSALTEADIAAHVRANLAKYKVPSVVVLDADLPREETGKIFKRRLRERYWPAAAETSTSAS</sequence>
<dbReference type="PANTHER" id="PTHR43201">
    <property type="entry name" value="ACYL-COA SYNTHETASE"/>
    <property type="match status" value="1"/>
</dbReference>
<dbReference type="KEGG" id="nno:NONO_c50520"/>
<dbReference type="PROSITE" id="PS00455">
    <property type="entry name" value="AMP_BINDING"/>
    <property type="match status" value="1"/>
</dbReference>
<feature type="domain" description="AMP-dependent synthetase/ligase" evidence="3">
    <location>
        <begin position="9"/>
        <end position="355"/>
    </location>
</feature>
<dbReference type="AlphaFoldDB" id="W5TRG4"/>
<dbReference type="Gene3D" id="3.40.50.12780">
    <property type="entry name" value="N-terminal domain of ligase-like"/>
    <property type="match status" value="1"/>
</dbReference>
<dbReference type="InterPro" id="IPR025110">
    <property type="entry name" value="AMP-bd_C"/>
</dbReference>
<dbReference type="Proteomes" id="UP000019150">
    <property type="component" value="Chromosome"/>
</dbReference>
<dbReference type="Pfam" id="PF13193">
    <property type="entry name" value="AMP-binding_C"/>
    <property type="match status" value="1"/>
</dbReference>
<dbReference type="Pfam" id="PF00501">
    <property type="entry name" value="AMP-binding"/>
    <property type="match status" value="1"/>
</dbReference>
<dbReference type="eggNOG" id="COG0318">
    <property type="taxonomic scope" value="Bacteria"/>
</dbReference>
<dbReference type="InterPro" id="IPR020845">
    <property type="entry name" value="AMP-binding_CS"/>
</dbReference>
<evidence type="ECO:0000256" key="1">
    <source>
        <dbReference type="ARBA" id="ARBA00006432"/>
    </source>
</evidence>
<accession>W5TRG4</accession>
<dbReference type="PANTHER" id="PTHR43201:SF5">
    <property type="entry name" value="MEDIUM-CHAIN ACYL-COA LIGASE ACSF2, MITOCHONDRIAL"/>
    <property type="match status" value="1"/>
</dbReference>
<dbReference type="RefSeq" id="WP_025351224.1">
    <property type="nucleotide sequence ID" value="NZ_CP006850.1"/>
</dbReference>
<evidence type="ECO:0000259" key="4">
    <source>
        <dbReference type="Pfam" id="PF13193"/>
    </source>
</evidence>